<feature type="transmembrane region" description="Helical" evidence="5">
    <location>
        <begin position="350"/>
        <end position="371"/>
    </location>
</feature>
<comment type="caution">
    <text evidence="7">The sequence shown here is derived from an EMBL/GenBank/DDBJ whole genome shotgun (WGS) entry which is preliminary data.</text>
</comment>
<feature type="transmembrane region" description="Helical" evidence="5">
    <location>
        <begin position="253"/>
        <end position="273"/>
    </location>
</feature>
<evidence type="ECO:0000313" key="8">
    <source>
        <dbReference type="Proteomes" id="UP001176429"/>
    </source>
</evidence>
<dbReference type="SUPFAM" id="SSF103473">
    <property type="entry name" value="MFS general substrate transporter"/>
    <property type="match status" value="1"/>
</dbReference>
<feature type="transmembrane region" description="Helical" evidence="5">
    <location>
        <begin position="293"/>
        <end position="314"/>
    </location>
</feature>
<dbReference type="RefSeq" id="WP_305005777.1">
    <property type="nucleotide sequence ID" value="NZ_JAUQSY010000004.1"/>
</dbReference>
<dbReference type="InterPro" id="IPR036259">
    <property type="entry name" value="MFS_trans_sf"/>
</dbReference>
<dbReference type="EMBL" id="JAUQSY010000004">
    <property type="protein sequence ID" value="MDO7874461.1"/>
    <property type="molecule type" value="Genomic_DNA"/>
</dbReference>
<dbReference type="InterPro" id="IPR011701">
    <property type="entry name" value="MFS"/>
</dbReference>
<dbReference type="PANTHER" id="PTHR11662:SF285">
    <property type="entry name" value="HEXURONATE TRANSPORTER"/>
    <property type="match status" value="1"/>
</dbReference>
<feature type="transmembrane region" description="Helical" evidence="5">
    <location>
        <begin position="181"/>
        <end position="203"/>
    </location>
</feature>
<keyword evidence="2 5" id="KW-0812">Transmembrane</keyword>
<dbReference type="CDD" id="cd17319">
    <property type="entry name" value="MFS_ExuT_GudP_like"/>
    <property type="match status" value="1"/>
</dbReference>
<dbReference type="PROSITE" id="PS50850">
    <property type="entry name" value="MFS"/>
    <property type="match status" value="1"/>
</dbReference>
<dbReference type="Gene3D" id="1.20.1250.20">
    <property type="entry name" value="MFS general substrate transporter like domains"/>
    <property type="match status" value="2"/>
</dbReference>
<keyword evidence="4 5" id="KW-0472">Membrane</keyword>
<dbReference type="Pfam" id="PF07690">
    <property type="entry name" value="MFS_1"/>
    <property type="match status" value="1"/>
</dbReference>
<evidence type="ECO:0000313" key="7">
    <source>
        <dbReference type="EMBL" id="MDO7874461.1"/>
    </source>
</evidence>
<dbReference type="InterPro" id="IPR050382">
    <property type="entry name" value="MFS_Na/Anion_cotransporter"/>
</dbReference>
<dbReference type="Proteomes" id="UP001176429">
    <property type="component" value="Unassembled WGS sequence"/>
</dbReference>
<comment type="subcellular location">
    <subcellularLocation>
        <location evidence="1">Membrane</location>
        <topology evidence="1">Multi-pass membrane protein</topology>
    </subcellularLocation>
</comment>
<accession>A0ABT9B860</accession>
<reference evidence="7" key="1">
    <citation type="submission" date="2023-07" db="EMBL/GenBank/DDBJ databases">
        <authorList>
            <person name="Kim M.K."/>
        </authorList>
    </citation>
    <scope>NUCLEOTIDE SEQUENCE</scope>
    <source>
        <strain evidence="7">ASUV-10-1</strain>
    </source>
</reference>
<evidence type="ECO:0000256" key="5">
    <source>
        <dbReference type="SAM" id="Phobius"/>
    </source>
</evidence>
<evidence type="ECO:0000259" key="6">
    <source>
        <dbReference type="PROSITE" id="PS50850"/>
    </source>
</evidence>
<feature type="transmembrane region" description="Helical" evidence="5">
    <location>
        <begin position="326"/>
        <end position="344"/>
    </location>
</feature>
<evidence type="ECO:0000256" key="4">
    <source>
        <dbReference type="ARBA" id="ARBA00023136"/>
    </source>
</evidence>
<dbReference type="PANTHER" id="PTHR11662">
    <property type="entry name" value="SOLUTE CARRIER FAMILY 17"/>
    <property type="match status" value="1"/>
</dbReference>
<protein>
    <submittedName>
        <fullName evidence="7">MFS transporter</fullName>
    </submittedName>
</protein>
<sequence>MTPTVSTAPPPGATNHNSNATVGKYRWTICALVFFATTINYLDRAVISLLKPYLQTAFEWKDTDYANIEIAFKLAYAIGMVGAGRAVDKLGTKLGYALATTLWSVAAMGHALVSSTLGFGVARAFLGITEAGNFPAAIKTTAEWFPQRERALATGIFNSGSNVGAIIAPLSVPFIAERYGWQWAFLITGALGFIWLVLWMLVYDTPAKSKRLSKAEFDYINADLPAGLPTESVVVEEKPKASWGKLLGFRQTWAFVAGKFLTDPIWWFYLFWLPDFLGKEYNLKGTQVALPVAAVYVLSSIGSVSGGYLPLGFIKRGLPAFAARKRTMLLIACCVFPIVFAQYLGQLNMWLAVLVIGIAAAAHQAWSANIFTTVSDMFPKRAVASVTGIGGMAGGLGGIAFTALIQKQLIVHYSEQPETAYFITFLICGGAYLLAWLIMFTLVPRMEPIQLDEEVKA</sequence>
<name>A0ABT9B860_9BACT</name>
<feature type="transmembrane region" description="Helical" evidence="5">
    <location>
        <begin position="420"/>
        <end position="443"/>
    </location>
</feature>
<feature type="transmembrane region" description="Helical" evidence="5">
    <location>
        <begin position="383"/>
        <end position="405"/>
    </location>
</feature>
<gene>
    <name evidence="7" type="ORF">Q5H93_06935</name>
</gene>
<feature type="transmembrane region" description="Helical" evidence="5">
    <location>
        <begin position="94"/>
        <end position="113"/>
    </location>
</feature>
<evidence type="ECO:0000256" key="1">
    <source>
        <dbReference type="ARBA" id="ARBA00004141"/>
    </source>
</evidence>
<proteinExistence type="predicted"/>
<feature type="transmembrane region" description="Helical" evidence="5">
    <location>
        <begin position="25"/>
        <end position="42"/>
    </location>
</feature>
<keyword evidence="3 5" id="KW-1133">Transmembrane helix</keyword>
<keyword evidence="8" id="KW-1185">Reference proteome</keyword>
<dbReference type="InterPro" id="IPR020846">
    <property type="entry name" value="MFS_dom"/>
</dbReference>
<feature type="domain" description="Major facilitator superfamily (MFS) profile" evidence="6">
    <location>
        <begin position="29"/>
        <end position="447"/>
    </location>
</feature>
<evidence type="ECO:0000256" key="3">
    <source>
        <dbReference type="ARBA" id="ARBA00022989"/>
    </source>
</evidence>
<evidence type="ECO:0000256" key="2">
    <source>
        <dbReference type="ARBA" id="ARBA00022692"/>
    </source>
</evidence>
<organism evidence="7 8">
    <name type="scientific">Hymenobacter aranciens</name>
    <dbReference type="NCBI Taxonomy" id="3063996"/>
    <lineage>
        <taxon>Bacteria</taxon>
        <taxon>Pseudomonadati</taxon>
        <taxon>Bacteroidota</taxon>
        <taxon>Cytophagia</taxon>
        <taxon>Cytophagales</taxon>
        <taxon>Hymenobacteraceae</taxon>
        <taxon>Hymenobacter</taxon>
    </lineage>
</organism>